<sequence length="264" mass="30857">MTNKAKLRFEKKYKKELGKKYTYTIDKDSTIPKVIWWCWLQGEENAPELAKICLKSVRKNFPDYTINIVTMDNIKNYVKIPLSVYQKFNSGIISGAFFSDILRLNLLAEHGGIWIDSTVYCSGTETIEKIKNNDLFMYSNVVSTNSDIIKMSSWLIAASNSNMYIKEAASLINKYAERMYYLDDYFICHIILTILADKYDNILKKNIILNNTNPHMLAEVINDKFCREQYEEIIKCSSFHKLNRHIVLEDSNTYYAYIKNKMLS</sequence>
<dbReference type="RefSeq" id="WP_003705464.1">
    <property type="nucleotide sequence ID" value="NZ_AFMN01000001.1"/>
</dbReference>
<accession>F5VDA8</accession>
<name>F5VDA8_9LACO</name>
<reference evidence="1 2" key="1">
    <citation type="journal article" date="2011" name="J. Bacteriol.">
        <title>Genome Sequence of Lactobacillus salivarius NIAS840, Isolated from Chicken Intestine.</title>
        <authorList>
            <person name="Ham J.S."/>
            <person name="Kim H.W."/>
            <person name="Seol K.H."/>
            <person name="Jang A."/>
            <person name="Jeong S.G."/>
            <person name="Oh M.H."/>
            <person name="Kim D.H."/>
            <person name="Kang D.K."/>
            <person name="Kim G.B."/>
            <person name="Cha C.J."/>
        </authorList>
    </citation>
    <scope>NUCLEOTIDE SEQUENCE [LARGE SCALE GENOMIC DNA]</scope>
    <source>
        <strain evidence="1 2">NIAS840</strain>
    </source>
</reference>
<dbReference type="AlphaFoldDB" id="F5VDA8"/>
<dbReference type="InterPro" id="IPR051706">
    <property type="entry name" value="Glycosyltransferase_domain"/>
</dbReference>
<evidence type="ECO:0000313" key="1">
    <source>
        <dbReference type="EMBL" id="EGL98826.1"/>
    </source>
</evidence>
<dbReference type="PANTHER" id="PTHR32385:SF15">
    <property type="entry name" value="INOSITOL PHOSPHOCERAMIDE MANNOSYLTRANSFERASE 1"/>
    <property type="match status" value="1"/>
</dbReference>
<organism evidence="1 2">
    <name type="scientific">Ligilactobacillus salivarius NIAS840</name>
    <dbReference type="NCBI Taxonomy" id="1029822"/>
    <lineage>
        <taxon>Bacteria</taxon>
        <taxon>Bacillati</taxon>
        <taxon>Bacillota</taxon>
        <taxon>Bacilli</taxon>
        <taxon>Lactobacillales</taxon>
        <taxon>Lactobacillaceae</taxon>
        <taxon>Ligilactobacillus</taxon>
    </lineage>
</organism>
<dbReference type="GO" id="GO:0000030">
    <property type="term" value="F:mannosyltransferase activity"/>
    <property type="evidence" value="ECO:0007669"/>
    <property type="project" value="TreeGrafter"/>
</dbReference>
<dbReference type="Pfam" id="PF05704">
    <property type="entry name" value="Caps_synth"/>
    <property type="match status" value="1"/>
</dbReference>
<dbReference type="SUPFAM" id="SSF53448">
    <property type="entry name" value="Nucleotide-diphospho-sugar transferases"/>
    <property type="match status" value="1"/>
</dbReference>
<dbReference type="GO" id="GO:0051999">
    <property type="term" value="P:mannosyl-inositol phosphorylceramide biosynthetic process"/>
    <property type="evidence" value="ECO:0007669"/>
    <property type="project" value="TreeGrafter"/>
</dbReference>
<dbReference type="GO" id="GO:0016020">
    <property type="term" value="C:membrane"/>
    <property type="evidence" value="ECO:0007669"/>
    <property type="project" value="GOC"/>
</dbReference>
<dbReference type="InterPro" id="IPR029044">
    <property type="entry name" value="Nucleotide-diphossugar_trans"/>
</dbReference>
<dbReference type="Proteomes" id="UP000006227">
    <property type="component" value="Unassembled WGS sequence"/>
</dbReference>
<dbReference type="InterPro" id="IPR008441">
    <property type="entry name" value="AfumC-like_glycosyl_Trfase"/>
</dbReference>
<proteinExistence type="predicted"/>
<dbReference type="Gene3D" id="3.90.550.20">
    <property type="match status" value="1"/>
</dbReference>
<evidence type="ECO:0000313" key="2">
    <source>
        <dbReference type="Proteomes" id="UP000006227"/>
    </source>
</evidence>
<dbReference type="PATRIC" id="fig|1029822.3.peg.534"/>
<dbReference type="PANTHER" id="PTHR32385">
    <property type="entry name" value="MANNOSYL PHOSPHORYLINOSITOL CERAMIDE SYNTHASE"/>
    <property type="match status" value="1"/>
</dbReference>
<protein>
    <submittedName>
        <fullName evidence="1">Putative glycosyl transferase</fullName>
    </submittedName>
</protein>
<keyword evidence="1" id="KW-0808">Transferase</keyword>
<gene>
    <name evidence="1" type="ORF">NIAS840_00534</name>
</gene>
<dbReference type="EMBL" id="AFMN01000001">
    <property type="protein sequence ID" value="EGL98826.1"/>
    <property type="molecule type" value="Genomic_DNA"/>
</dbReference>
<comment type="caution">
    <text evidence="1">The sequence shown here is derived from an EMBL/GenBank/DDBJ whole genome shotgun (WGS) entry which is preliminary data.</text>
</comment>